<accession>A0A8D8FNL8</accession>
<dbReference type="EMBL" id="HBUE01268756">
    <property type="protein sequence ID" value="CAG6562875.1"/>
    <property type="molecule type" value="Transcribed_RNA"/>
</dbReference>
<sequence length="146" mass="16197">MLMVIYCTAETTGAAKSAFLLEEEQDSAHPEQCDTNWLSMMNKSHTRLPQARYQGCFQTTDPIFRFISDRISAAIACLSVGNLAARSPPPSISSFLIRRCAWRLARAACVSLALISCVCFPSLPLKSADLVGFLLFFFFFSYCSES</sequence>
<dbReference type="AlphaFoldDB" id="A0A8D8FNL8"/>
<reference evidence="1" key="1">
    <citation type="submission" date="2021-05" db="EMBL/GenBank/DDBJ databases">
        <authorList>
            <person name="Alioto T."/>
            <person name="Alioto T."/>
            <person name="Gomez Garrido J."/>
        </authorList>
    </citation>
    <scope>NUCLEOTIDE SEQUENCE</scope>
</reference>
<dbReference type="EMBL" id="HBUE01081066">
    <property type="protein sequence ID" value="CAG6477480.1"/>
    <property type="molecule type" value="Transcribed_RNA"/>
</dbReference>
<organism evidence="1">
    <name type="scientific">Culex pipiens</name>
    <name type="common">House mosquito</name>
    <dbReference type="NCBI Taxonomy" id="7175"/>
    <lineage>
        <taxon>Eukaryota</taxon>
        <taxon>Metazoa</taxon>
        <taxon>Ecdysozoa</taxon>
        <taxon>Arthropoda</taxon>
        <taxon>Hexapoda</taxon>
        <taxon>Insecta</taxon>
        <taxon>Pterygota</taxon>
        <taxon>Neoptera</taxon>
        <taxon>Endopterygota</taxon>
        <taxon>Diptera</taxon>
        <taxon>Nematocera</taxon>
        <taxon>Culicoidea</taxon>
        <taxon>Culicidae</taxon>
        <taxon>Culicinae</taxon>
        <taxon>Culicini</taxon>
        <taxon>Culex</taxon>
        <taxon>Culex</taxon>
    </lineage>
</organism>
<proteinExistence type="predicted"/>
<protein>
    <submittedName>
        <fullName evidence="1">(northern house mosquito) hypothetical protein</fullName>
    </submittedName>
</protein>
<evidence type="ECO:0000313" key="1">
    <source>
        <dbReference type="EMBL" id="CAG6477480.1"/>
    </source>
</evidence>
<dbReference type="EMBL" id="HBUE01081063">
    <property type="protein sequence ID" value="CAG6477477.1"/>
    <property type="molecule type" value="Transcribed_RNA"/>
</dbReference>
<dbReference type="EMBL" id="HBUE01163528">
    <property type="protein sequence ID" value="CAG6511453.1"/>
    <property type="molecule type" value="Transcribed_RNA"/>
</dbReference>
<name>A0A8D8FNL8_CULPI</name>